<evidence type="ECO:0000256" key="1">
    <source>
        <dbReference type="SAM" id="MobiDB-lite"/>
    </source>
</evidence>
<dbReference type="Proteomes" id="UP001497600">
    <property type="component" value="Chromosome B"/>
</dbReference>
<feature type="compositionally biased region" description="Low complexity" evidence="1">
    <location>
        <begin position="339"/>
        <end position="361"/>
    </location>
</feature>
<feature type="compositionally biased region" description="Polar residues" evidence="1">
    <location>
        <begin position="746"/>
        <end position="756"/>
    </location>
</feature>
<feature type="region of interest" description="Disordered" evidence="1">
    <location>
        <begin position="675"/>
        <end position="766"/>
    </location>
</feature>
<feature type="compositionally biased region" description="Acidic residues" evidence="1">
    <location>
        <begin position="270"/>
        <end position="286"/>
    </location>
</feature>
<feature type="compositionally biased region" description="Low complexity" evidence="1">
    <location>
        <begin position="380"/>
        <end position="399"/>
    </location>
</feature>
<feature type="compositionally biased region" description="Polar residues" evidence="1">
    <location>
        <begin position="368"/>
        <end position="379"/>
    </location>
</feature>
<dbReference type="InterPro" id="IPR018837">
    <property type="entry name" value="TF_CRF1/IFH1"/>
</dbReference>
<organism evidence="2 3">
    <name type="scientific">[Candida] anglica</name>
    <dbReference type="NCBI Taxonomy" id="148631"/>
    <lineage>
        <taxon>Eukaryota</taxon>
        <taxon>Fungi</taxon>
        <taxon>Dikarya</taxon>
        <taxon>Ascomycota</taxon>
        <taxon>Saccharomycotina</taxon>
        <taxon>Pichiomycetes</taxon>
        <taxon>Debaryomycetaceae</taxon>
        <taxon>Kurtzmaniella</taxon>
    </lineage>
</organism>
<feature type="compositionally biased region" description="Acidic residues" evidence="1">
    <location>
        <begin position="642"/>
        <end position="662"/>
    </location>
</feature>
<feature type="compositionally biased region" description="Low complexity" evidence="1">
    <location>
        <begin position="708"/>
        <end position="727"/>
    </location>
</feature>
<dbReference type="EMBL" id="OZ004254">
    <property type="protein sequence ID" value="CAK7896677.1"/>
    <property type="molecule type" value="Genomic_DNA"/>
</dbReference>
<dbReference type="PANTHER" id="PTHR28057">
    <property type="entry name" value="PROTEIN IFH1-RELATED"/>
    <property type="match status" value="1"/>
</dbReference>
<feature type="compositionally biased region" description="Gly residues" evidence="1">
    <location>
        <begin position="697"/>
        <end position="707"/>
    </location>
</feature>
<feature type="compositionally biased region" description="Gly residues" evidence="1">
    <location>
        <begin position="811"/>
        <end position="822"/>
    </location>
</feature>
<feature type="region of interest" description="Disordered" evidence="1">
    <location>
        <begin position="804"/>
        <end position="844"/>
    </location>
</feature>
<feature type="compositionally biased region" description="Basic residues" evidence="1">
    <location>
        <begin position="241"/>
        <end position="254"/>
    </location>
</feature>
<feature type="compositionally biased region" description="Acidic residues" evidence="1">
    <location>
        <begin position="171"/>
        <end position="189"/>
    </location>
</feature>
<feature type="region of interest" description="Disordered" evidence="1">
    <location>
        <begin position="928"/>
        <end position="999"/>
    </location>
</feature>
<accession>A0ABP0E9A5</accession>
<feature type="compositionally biased region" description="Acidic residues" evidence="1">
    <location>
        <begin position="534"/>
        <end position="575"/>
    </location>
</feature>
<feature type="compositionally biased region" description="Low complexity" evidence="1">
    <location>
        <begin position="682"/>
        <end position="696"/>
    </location>
</feature>
<name>A0ABP0E9A5_9ASCO</name>
<protein>
    <submittedName>
        <fullName evidence="2">Transcriptional regulator Ifh1p</fullName>
    </submittedName>
</protein>
<evidence type="ECO:0000313" key="3">
    <source>
        <dbReference type="Proteomes" id="UP001497600"/>
    </source>
</evidence>
<feature type="compositionally biased region" description="Polar residues" evidence="1">
    <location>
        <begin position="631"/>
        <end position="641"/>
    </location>
</feature>
<keyword evidence="3" id="KW-1185">Reference proteome</keyword>
<dbReference type="PANTHER" id="PTHR28057:SF1">
    <property type="entry name" value="PROTEIN IFH1-RELATED"/>
    <property type="match status" value="1"/>
</dbReference>
<feature type="compositionally biased region" description="Low complexity" evidence="1">
    <location>
        <begin position="970"/>
        <end position="986"/>
    </location>
</feature>
<feature type="compositionally biased region" description="Basic residues" evidence="1">
    <location>
        <begin position="599"/>
        <end position="609"/>
    </location>
</feature>
<feature type="compositionally biased region" description="Basic and acidic residues" evidence="1">
    <location>
        <begin position="111"/>
        <end position="127"/>
    </location>
</feature>
<sequence length="1043" mass="111562">MAKSPRKNFSARPSTMGGKNIAQGVAAFQRSRRFSIVDSEEEQEVDDEEEDDEEDGEEEDVEQDVEHEDVEMVEDDSSLTAVSEEDEETIQSHYMAAVTSGRKKLPARSSDWYREMDQSHRGAERAGRAGTTGRGEESDNGSRSGFNSNSSSDSEDTSVGINQIYSMVGQESDEEESSDEFSSSDDSDVDFVKLQAERKARSMKAVRAIKGVRGKRPAQGQASAQTDTQGKVQTKGQAQKKERRRSVVKPKFGRRKSEVALPDDINFTFEFEEGGVIESESEESEPETGRRANRGKTSHGVNRSIGLSGVTRKAQKTKKSSQYEENSGESENDSEESYRGGASRSSVAGDSRSSVAATSRTSGGGVATSRSSVAGTSRTSEANSSGSGASSALSEANASEFGSGFEFTEDIGEEIQFSFPETLLTFDDPLPVPKIKEEELNSDEDYEIDDNELLATLQADNDDFGVGFSHQASRHNSLGSIDEDEDPFLKEEEKFLVNEFENNGFDDDRSNLMDTFHSMTGGGAGEDAVMQYESSDEEEDEDEEDDDYDVIDFGEFAEGDEDDQDDPEDQEDHDQDDNHESKSPRLLVSRGRSGESGRRGKSSGKKNKRMLLPIGITNSDEEDDSYLWNYFFSSDGGSSNEGVDDGAEGYGEEGPSFDDSEEEVIVEELFKQMERDEKRRAAAAAAASASGVSASGTGAGAGSGSGAAGSSSSGASSGVSTSGVSGARSVEDYDSGDSTDEDLSLPPTSKIKTGSQKAKEVLSSRTADYRPPVLGTWVAVDSKPFGIIDGLSTRSLLQHSKNAIPRRPRMGTGGAGGAGGAGALASVGKSPRSATGGISAGAGVGGTSDSAMGLDELLNISELDDDDENDVKIWQDFNSQKKRQVPLGAFRNKSILHQNMLHIPTPTNNNFNHTSKSNNEYNQRRYSLTREGGGGADHGKSAGPGPGPRRNSLMSGRKNSAAGIKKTRRSSSSSASVSAAVSGGAATTPVVPSKQKRRRASIIEAVSEGFRPTRSGLFSENALADVEEVLGDDHELMALIKGL</sequence>
<feature type="compositionally biased region" description="Polar residues" evidence="1">
    <location>
        <begin position="220"/>
        <end position="237"/>
    </location>
</feature>
<feature type="region of interest" description="Disordered" evidence="1">
    <location>
        <begin position="502"/>
        <end position="662"/>
    </location>
</feature>
<dbReference type="Pfam" id="PF10380">
    <property type="entry name" value="CRF1"/>
    <property type="match status" value="1"/>
</dbReference>
<proteinExistence type="predicted"/>
<feature type="compositionally biased region" description="Acidic residues" evidence="1">
    <location>
        <begin position="326"/>
        <end position="335"/>
    </location>
</feature>
<evidence type="ECO:0000313" key="2">
    <source>
        <dbReference type="EMBL" id="CAK7896677.1"/>
    </source>
</evidence>
<gene>
    <name evidence="2" type="primary">IFH1</name>
    <name evidence="2" type="ORF">CAAN4_B06304</name>
</gene>
<feature type="region of interest" description="Disordered" evidence="1">
    <location>
        <begin position="1"/>
        <end position="407"/>
    </location>
</feature>
<reference evidence="2 3" key="1">
    <citation type="submission" date="2024-01" db="EMBL/GenBank/DDBJ databases">
        <authorList>
            <consortium name="Genoscope - CEA"/>
            <person name="William W."/>
        </authorList>
    </citation>
    <scope>NUCLEOTIDE SEQUENCE [LARGE SCALE GENOMIC DNA]</scope>
    <source>
        <strain evidence="2 3">29B2s-10</strain>
    </source>
</reference>
<feature type="compositionally biased region" description="Low complexity" evidence="1">
    <location>
        <begin position="141"/>
        <end position="160"/>
    </location>
</feature>
<feature type="compositionally biased region" description="Acidic residues" evidence="1">
    <location>
        <begin position="38"/>
        <end position="89"/>
    </location>
</feature>
<feature type="compositionally biased region" description="Acidic residues" evidence="1">
    <location>
        <begin position="732"/>
        <end position="743"/>
    </location>
</feature>